<dbReference type="GO" id="GO:0003700">
    <property type="term" value="F:DNA-binding transcription factor activity"/>
    <property type="evidence" value="ECO:0000318"/>
    <property type="project" value="GO_Central"/>
</dbReference>
<feature type="region of interest" description="Disordered" evidence="12">
    <location>
        <begin position="277"/>
        <end position="386"/>
    </location>
</feature>
<dbReference type="FunFam" id="3.30.160.60:FF:000446">
    <property type="entry name" value="Zinc finger protein"/>
    <property type="match status" value="2"/>
</dbReference>
<keyword evidence="5 11" id="KW-0863">Zinc-finger</keyword>
<comment type="subcellular location">
    <subcellularLocation>
        <location evidence="1">Nucleus</location>
    </subcellularLocation>
</comment>
<dbReference type="InterPro" id="IPR013087">
    <property type="entry name" value="Znf_C2H2_type"/>
</dbReference>
<feature type="compositionally biased region" description="Basic residues" evidence="12">
    <location>
        <begin position="119"/>
        <end position="132"/>
    </location>
</feature>
<dbReference type="AlphaFoldDB" id="A0A3B3HQR6"/>
<evidence type="ECO:0000256" key="5">
    <source>
        <dbReference type="ARBA" id="ARBA00022771"/>
    </source>
</evidence>
<keyword evidence="4" id="KW-0677">Repeat</keyword>
<protein>
    <recommendedName>
        <fullName evidence="13">C2H2-type domain-containing protein</fullName>
    </recommendedName>
</protein>
<dbReference type="FunFam" id="3.30.160.60:FF:000711">
    <property type="entry name" value="zinc finger protein 697"/>
    <property type="match status" value="1"/>
</dbReference>
<dbReference type="Ensembl" id="ENSORLT00000036583.1">
    <property type="protein sequence ID" value="ENSORLP00000033647.1"/>
    <property type="gene ID" value="ENSORLG00000023614.1"/>
</dbReference>
<evidence type="ECO:0000256" key="7">
    <source>
        <dbReference type="ARBA" id="ARBA00023015"/>
    </source>
</evidence>
<comment type="similarity">
    <text evidence="2">Belongs to the krueppel C2H2-type zinc-finger protein family.</text>
</comment>
<evidence type="ECO:0000256" key="4">
    <source>
        <dbReference type="ARBA" id="ARBA00022737"/>
    </source>
</evidence>
<dbReference type="GO" id="GO:0006357">
    <property type="term" value="P:regulation of transcription by RNA polymerase II"/>
    <property type="evidence" value="ECO:0000318"/>
    <property type="project" value="GO_Central"/>
</dbReference>
<dbReference type="InterPro" id="IPR036236">
    <property type="entry name" value="Znf_C2H2_sf"/>
</dbReference>
<dbReference type="Bgee" id="ENSORLG00000023614">
    <property type="expression patterns" value="Expressed in gastrula and 12 other cell types or tissues"/>
</dbReference>
<accession>A0A3B3HQR6</accession>
<dbReference type="FunFam" id="3.30.160.60:FF:000912">
    <property type="entry name" value="Zinc finger protein 660"/>
    <property type="match status" value="1"/>
</dbReference>
<evidence type="ECO:0000256" key="12">
    <source>
        <dbReference type="SAM" id="MobiDB-lite"/>
    </source>
</evidence>
<feature type="compositionally biased region" description="Low complexity" evidence="12">
    <location>
        <begin position="1"/>
        <end position="15"/>
    </location>
</feature>
<dbReference type="PROSITE" id="PS00028">
    <property type="entry name" value="ZINC_FINGER_C2H2_1"/>
    <property type="match status" value="8"/>
</dbReference>
<reference evidence="14" key="2">
    <citation type="submission" date="2025-08" db="UniProtKB">
        <authorList>
            <consortium name="Ensembl"/>
        </authorList>
    </citation>
    <scope>IDENTIFICATION</scope>
    <source>
        <strain evidence="14">Hd-rR</strain>
    </source>
</reference>
<feature type="domain" description="C2H2-type" evidence="13">
    <location>
        <begin position="477"/>
        <end position="504"/>
    </location>
</feature>
<dbReference type="FunFam" id="3.30.160.60:FF:000110">
    <property type="entry name" value="Zinc finger protein-like"/>
    <property type="match status" value="1"/>
</dbReference>
<evidence type="ECO:0000256" key="11">
    <source>
        <dbReference type="PROSITE-ProRule" id="PRU00042"/>
    </source>
</evidence>
<dbReference type="Proteomes" id="UP000001038">
    <property type="component" value="Chromosome 18"/>
</dbReference>
<dbReference type="SUPFAM" id="SSF57667">
    <property type="entry name" value="beta-beta-alpha zinc fingers"/>
    <property type="match status" value="4"/>
</dbReference>
<feature type="domain" description="C2H2-type" evidence="13">
    <location>
        <begin position="561"/>
        <end position="588"/>
    </location>
</feature>
<feature type="region of interest" description="Disordered" evidence="12">
    <location>
        <begin position="75"/>
        <end position="134"/>
    </location>
</feature>
<dbReference type="PANTHER" id="PTHR24404">
    <property type="entry name" value="ZINC FINGER PROTEIN"/>
    <property type="match status" value="1"/>
</dbReference>
<evidence type="ECO:0000256" key="10">
    <source>
        <dbReference type="ARBA" id="ARBA00023242"/>
    </source>
</evidence>
<sequence length="611" mass="68451">MRSAAAAPAAVGAEASGKGSRAAALRGFVAERLSAASREILAVLDAAVAAYEEEASGFREQLRRQREQLLELQLTTRLSDAQYSQQRGSPEEEEGEDEETSEHAKSPDFPGPLSSSGERRRKRRKRPGRPRLCRHDSSIDLSIRVLEDSSIQQLSKHVMKKSPVVPLRCPRTLQEQDFLNLLRSSVPQLSDKPFDLLTSDRRRRLRRRTPADIQRVFSCAGLRASTLYVRLKVRPFSWFHFPFLLMVTSAFFQTQEDPLQLLQAPQTEVRLPAVHAVQEAGRHSRDEDEDEDEEESCRTESQQENMVEAGGGNEAAAGGPAADDEDQDDEDGRSQSAESEGQKTVIQAGLQDGHERGISTESSPSDGSRGEHAASRPEETPPTSASADLELHECFLCHQRFQLDEELKAHSRTHAKGKTHMCGVCGKVLSNSRSLSRHKKTHSTERPHACRVCGRGFKLPTTLKQHEKIHTHRERSFLCDVCCKMFLTGKQLQVHMRTHTNEKPYRCDQCGRGFTTRGPLTVHMRVHTGETPYRCPYCGWSFKRKTHLDNHLAVHTGAKPFVCGICGKTCARKTYLTVHMRTHNGERPYKCGACGKGFTQSHSLKTHLKSH</sequence>
<dbReference type="GO" id="GO:0005634">
    <property type="term" value="C:nucleus"/>
    <property type="evidence" value="ECO:0007669"/>
    <property type="project" value="UniProtKB-SubCell"/>
</dbReference>
<dbReference type="FunFam" id="3.30.160.60:FF:000502">
    <property type="entry name" value="Zinc finger protein 710"/>
    <property type="match status" value="1"/>
</dbReference>
<feature type="domain" description="C2H2-type" evidence="13">
    <location>
        <begin position="505"/>
        <end position="532"/>
    </location>
</feature>
<dbReference type="PANTHER" id="PTHR24404:SF110">
    <property type="entry name" value="C2H2-TYPE DOMAIN-CONTAINING PROTEIN"/>
    <property type="match status" value="1"/>
</dbReference>
<feature type="domain" description="C2H2-type" evidence="13">
    <location>
        <begin position="420"/>
        <end position="447"/>
    </location>
</feature>
<proteinExistence type="inferred from homology"/>
<evidence type="ECO:0000313" key="14">
    <source>
        <dbReference type="Ensembl" id="ENSORLP00000033647.1"/>
    </source>
</evidence>
<dbReference type="PROSITE" id="PS50157">
    <property type="entry name" value="ZINC_FINGER_C2H2_2"/>
    <property type="match status" value="8"/>
</dbReference>
<keyword evidence="9" id="KW-0804">Transcription</keyword>
<dbReference type="GO" id="GO:0000978">
    <property type="term" value="F:RNA polymerase II cis-regulatory region sequence-specific DNA binding"/>
    <property type="evidence" value="ECO:0000318"/>
    <property type="project" value="GO_Central"/>
</dbReference>
<feature type="domain" description="C2H2-type" evidence="13">
    <location>
        <begin position="589"/>
        <end position="611"/>
    </location>
</feature>
<keyword evidence="6" id="KW-0862">Zinc</keyword>
<name>A0A3B3HQR6_ORYLA</name>
<feature type="region of interest" description="Disordered" evidence="12">
    <location>
        <begin position="1"/>
        <end position="20"/>
    </location>
</feature>
<feature type="compositionally biased region" description="Acidic residues" evidence="12">
    <location>
        <begin position="322"/>
        <end position="331"/>
    </location>
</feature>
<keyword evidence="7" id="KW-0805">Transcription regulation</keyword>
<gene>
    <name evidence="14" type="primary">LOC101162247</name>
</gene>
<keyword evidence="3" id="KW-0479">Metal-binding</keyword>
<feature type="domain" description="C2H2-type" evidence="13">
    <location>
        <begin position="392"/>
        <end position="419"/>
    </location>
</feature>
<feature type="compositionally biased region" description="Basic and acidic residues" evidence="12">
    <location>
        <begin position="368"/>
        <end position="379"/>
    </location>
</feature>
<feature type="domain" description="C2H2-type" evidence="13">
    <location>
        <begin position="533"/>
        <end position="560"/>
    </location>
</feature>
<evidence type="ECO:0000256" key="6">
    <source>
        <dbReference type="ARBA" id="ARBA00022833"/>
    </source>
</evidence>
<dbReference type="InParanoid" id="A0A3B3HQR6"/>
<feature type="compositionally biased region" description="Acidic residues" evidence="12">
    <location>
        <begin position="91"/>
        <end position="100"/>
    </location>
</feature>
<keyword evidence="15" id="KW-1185">Reference proteome</keyword>
<evidence type="ECO:0000256" key="9">
    <source>
        <dbReference type="ARBA" id="ARBA00023163"/>
    </source>
</evidence>
<evidence type="ECO:0000256" key="3">
    <source>
        <dbReference type="ARBA" id="ARBA00022723"/>
    </source>
</evidence>
<feature type="compositionally biased region" description="Polar residues" evidence="12">
    <location>
        <begin position="79"/>
        <end position="88"/>
    </location>
</feature>
<dbReference type="Pfam" id="PF00096">
    <property type="entry name" value="zf-C2H2"/>
    <property type="match status" value="5"/>
</dbReference>
<feature type="domain" description="C2H2-type" evidence="13">
    <location>
        <begin position="448"/>
        <end position="475"/>
    </location>
</feature>
<evidence type="ECO:0000256" key="2">
    <source>
        <dbReference type="ARBA" id="ARBA00006991"/>
    </source>
</evidence>
<dbReference type="GeneTree" id="ENSGT00940000164868"/>
<evidence type="ECO:0000259" key="13">
    <source>
        <dbReference type="PROSITE" id="PS50157"/>
    </source>
</evidence>
<dbReference type="Gene3D" id="3.30.160.60">
    <property type="entry name" value="Classic Zinc Finger"/>
    <property type="match status" value="7"/>
</dbReference>
<feature type="compositionally biased region" description="Polar residues" evidence="12">
    <location>
        <begin position="334"/>
        <end position="345"/>
    </location>
</feature>
<dbReference type="GO" id="GO:0008270">
    <property type="term" value="F:zinc ion binding"/>
    <property type="evidence" value="ECO:0007669"/>
    <property type="project" value="UniProtKB-KW"/>
</dbReference>
<keyword evidence="10" id="KW-0539">Nucleus</keyword>
<reference evidence="14" key="3">
    <citation type="submission" date="2025-09" db="UniProtKB">
        <authorList>
            <consortium name="Ensembl"/>
        </authorList>
    </citation>
    <scope>IDENTIFICATION</scope>
    <source>
        <strain evidence="14">Hd-rR</strain>
    </source>
</reference>
<organism evidence="14 15">
    <name type="scientific">Oryzias latipes</name>
    <name type="common">Japanese rice fish</name>
    <name type="synonym">Japanese killifish</name>
    <dbReference type="NCBI Taxonomy" id="8090"/>
    <lineage>
        <taxon>Eukaryota</taxon>
        <taxon>Metazoa</taxon>
        <taxon>Chordata</taxon>
        <taxon>Craniata</taxon>
        <taxon>Vertebrata</taxon>
        <taxon>Euteleostomi</taxon>
        <taxon>Actinopterygii</taxon>
        <taxon>Neopterygii</taxon>
        <taxon>Teleostei</taxon>
        <taxon>Neoteleostei</taxon>
        <taxon>Acanthomorphata</taxon>
        <taxon>Ovalentaria</taxon>
        <taxon>Atherinomorphae</taxon>
        <taxon>Beloniformes</taxon>
        <taxon>Adrianichthyidae</taxon>
        <taxon>Oryziinae</taxon>
        <taxon>Oryzias</taxon>
    </lineage>
</organism>
<dbReference type="SMART" id="SM00355">
    <property type="entry name" value="ZnF_C2H2"/>
    <property type="match status" value="8"/>
</dbReference>
<evidence type="ECO:0000256" key="8">
    <source>
        <dbReference type="ARBA" id="ARBA00023125"/>
    </source>
</evidence>
<evidence type="ECO:0000256" key="1">
    <source>
        <dbReference type="ARBA" id="ARBA00004123"/>
    </source>
</evidence>
<dbReference type="FunFam" id="3.30.160.60:FF:002343">
    <property type="entry name" value="Zinc finger protein 33A"/>
    <property type="match status" value="1"/>
</dbReference>
<keyword evidence="8" id="KW-0238">DNA-binding</keyword>
<reference evidence="14 15" key="1">
    <citation type="journal article" date="2007" name="Nature">
        <title>The medaka draft genome and insights into vertebrate genome evolution.</title>
        <authorList>
            <person name="Kasahara M."/>
            <person name="Naruse K."/>
            <person name="Sasaki S."/>
            <person name="Nakatani Y."/>
            <person name="Qu W."/>
            <person name="Ahsan B."/>
            <person name="Yamada T."/>
            <person name="Nagayasu Y."/>
            <person name="Doi K."/>
            <person name="Kasai Y."/>
            <person name="Jindo T."/>
            <person name="Kobayashi D."/>
            <person name="Shimada A."/>
            <person name="Toyoda A."/>
            <person name="Kuroki Y."/>
            <person name="Fujiyama A."/>
            <person name="Sasaki T."/>
            <person name="Shimizu A."/>
            <person name="Asakawa S."/>
            <person name="Shimizu N."/>
            <person name="Hashimoto S."/>
            <person name="Yang J."/>
            <person name="Lee Y."/>
            <person name="Matsushima K."/>
            <person name="Sugano S."/>
            <person name="Sakaizumi M."/>
            <person name="Narita T."/>
            <person name="Ohishi K."/>
            <person name="Haga S."/>
            <person name="Ohta F."/>
            <person name="Nomoto H."/>
            <person name="Nogata K."/>
            <person name="Morishita T."/>
            <person name="Endo T."/>
            <person name="Shin-I T."/>
            <person name="Takeda H."/>
            <person name="Morishita S."/>
            <person name="Kohara Y."/>
        </authorList>
    </citation>
    <scope>NUCLEOTIDE SEQUENCE [LARGE SCALE GENOMIC DNA]</scope>
    <source>
        <strain evidence="14 15">Hd-rR</strain>
    </source>
</reference>
<dbReference type="InterPro" id="IPR050589">
    <property type="entry name" value="Ikaros_C2H2-ZF"/>
</dbReference>
<evidence type="ECO:0000313" key="15">
    <source>
        <dbReference type="Proteomes" id="UP000001038"/>
    </source>
</evidence>